<comment type="caution">
    <text evidence="9">The sequence shown here is derived from an EMBL/GenBank/DDBJ whole genome shotgun (WGS) entry which is preliminary data.</text>
</comment>
<dbReference type="RefSeq" id="WP_119896515.1">
    <property type="nucleotide sequence ID" value="NZ_QNRC01000002.1"/>
</dbReference>
<dbReference type="OrthoDB" id="5812615at2"/>
<comment type="subcellular location">
    <subcellularLocation>
        <location evidence="1 7">Cell membrane</location>
        <topology evidence="1 7">Multi-pass membrane protein</topology>
    </subcellularLocation>
</comment>
<dbReference type="CDD" id="cd06261">
    <property type="entry name" value="TM_PBP2"/>
    <property type="match status" value="1"/>
</dbReference>
<evidence type="ECO:0000256" key="7">
    <source>
        <dbReference type="RuleBase" id="RU363032"/>
    </source>
</evidence>
<feature type="transmembrane region" description="Helical" evidence="7">
    <location>
        <begin position="211"/>
        <end position="233"/>
    </location>
</feature>
<comment type="similarity">
    <text evidence="7">Belongs to the binding-protein-dependent transport system permease family.</text>
</comment>
<dbReference type="InterPro" id="IPR000515">
    <property type="entry name" value="MetI-like"/>
</dbReference>
<evidence type="ECO:0000313" key="9">
    <source>
        <dbReference type="EMBL" id="RJL21162.1"/>
    </source>
</evidence>
<dbReference type="GO" id="GO:0055085">
    <property type="term" value="P:transmembrane transport"/>
    <property type="evidence" value="ECO:0007669"/>
    <property type="project" value="InterPro"/>
</dbReference>
<keyword evidence="3" id="KW-1003">Cell membrane</keyword>
<dbReference type="InterPro" id="IPR051393">
    <property type="entry name" value="ABC_transporter_permease"/>
</dbReference>
<evidence type="ECO:0000256" key="1">
    <source>
        <dbReference type="ARBA" id="ARBA00004651"/>
    </source>
</evidence>
<evidence type="ECO:0000313" key="10">
    <source>
        <dbReference type="Proteomes" id="UP000283587"/>
    </source>
</evidence>
<dbReference type="Pfam" id="PF00528">
    <property type="entry name" value="BPD_transp_1"/>
    <property type="match status" value="1"/>
</dbReference>
<feature type="transmembrane region" description="Helical" evidence="7">
    <location>
        <begin position="106"/>
        <end position="123"/>
    </location>
</feature>
<dbReference type="PROSITE" id="PS50928">
    <property type="entry name" value="ABC_TM1"/>
    <property type="match status" value="1"/>
</dbReference>
<dbReference type="EMBL" id="QZEW01000006">
    <property type="protein sequence ID" value="RJL21162.1"/>
    <property type="molecule type" value="Genomic_DNA"/>
</dbReference>
<name>A0A419ABM1_9RHOB</name>
<sequence>MATRHQTTLARLMVAPSVLLLLGWMIVPLGMTLWFSFQSYNLLSPGMERFIGFLNYEYFLSDPAFWTSMRNTLMLVGGVLVITVGGGIALALLLDQPMRGQGMVRILVIAPFFIMPTVSALVWKNMFMNPVNGLFAWMAKAVGAQPIDFLAEAPLMSIILIVSWQWLPFATLILLTALQSLDSEQMEAAEMDGAGAFSKFTYLVLPHLSRAITVVILIETIFLLSVFAEILVTTNGGPGYQSTNLTFLVYSQALLQFDVGGASAGGIVAVILANIVAIFLMRMIGKTLE</sequence>
<protein>
    <submittedName>
        <fullName evidence="9">Sugar ABC transporter permease</fullName>
    </submittedName>
</protein>
<keyword evidence="2 7" id="KW-0813">Transport</keyword>
<evidence type="ECO:0000256" key="4">
    <source>
        <dbReference type="ARBA" id="ARBA00022692"/>
    </source>
</evidence>
<dbReference type="SUPFAM" id="SSF161098">
    <property type="entry name" value="MetI-like"/>
    <property type="match status" value="1"/>
</dbReference>
<feature type="domain" description="ABC transmembrane type-1" evidence="8">
    <location>
        <begin position="69"/>
        <end position="280"/>
    </location>
</feature>
<dbReference type="InterPro" id="IPR035906">
    <property type="entry name" value="MetI-like_sf"/>
</dbReference>
<evidence type="ECO:0000256" key="6">
    <source>
        <dbReference type="ARBA" id="ARBA00023136"/>
    </source>
</evidence>
<evidence type="ECO:0000256" key="5">
    <source>
        <dbReference type="ARBA" id="ARBA00022989"/>
    </source>
</evidence>
<reference evidence="10" key="1">
    <citation type="submission" date="2018-09" db="EMBL/GenBank/DDBJ databases">
        <title>Paracoccus onubensis nov. sp. a moderate halophilic bacterium isolated from Gruta de las Maravillas (Aracena, Spain).</title>
        <authorList>
            <person name="Jurado V."/>
            <person name="Gutierrez-Patricio S."/>
            <person name="Gonzalez-Pimentel J.L."/>
            <person name="Miller A.Z."/>
            <person name="Laiz L."/>
            <person name="Saiz-Jimenez C."/>
        </authorList>
    </citation>
    <scope>NUCLEOTIDE SEQUENCE [LARGE SCALE GENOMIC DNA]</scope>
    <source>
        <strain evidence="10">DSM 26381</strain>
    </source>
</reference>
<evidence type="ECO:0000256" key="3">
    <source>
        <dbReference type="ARBA" id="ARBA00022475"/>
    </source>
</evidence>
<gene>
    <name evidence="9" type="ORF">D3P05_01975</name>
</gene>
<dbReference type="AlphaFoldDB" id="A0A419ABM1"/>
<feature type="transmembrane region" description="Helical" evidence="7">
    <location>
        <begin position="12"/>
        <end position="37"/>
    </location>
</feature>
<keyword evidence="5 7" id="KW-1133">Transmembrane helix</keyword>
<dbReference type="Proteomes" id="UP000283587">
    <property type="component" value="Unassembled WGS sequence"/>
</dbReference>
<feature type="transmembrane region" description="Helical" evidence="7">
    <location>
        <begin position="253"/>
        <end position="280"/>
    </location>
</feature>
<dbReference type="GO" id="GO:0005886">
    <property type="term" value="C:plasma membrane"/>
    <property type="evidence" value="ECO:0007669"/>
    <property type="project" value="UniProtKB-SubCell"/>
</dbReference>
<organism evidence="9 10">
    <name type="scientific">Paracoccus siganidrum</name>
    <dbReference type="NCBI Taxonomy" id="1276757"/>
    <lineage>
        <taxon>Bacteria</taxon>
        <taxon>Pseudomonadati</taxon>
        <taxon>Pseudomonadota</taxon>
        <taxon>Alphaproteobacteria</taxon>
        <taxon>Rhodobacterales</taxon>
        <taxon>Paracoccaceae</taxon>
        <taxon>Paracoccus</taxon>
    </lineage>
</organism>
<evidence type="ECO:0000256" key="2">
    <source>
        <dbReference type="ARBA" id="ARBA00022448"/>
    </source>
</evidence>
<proteinExistence type="inferred from homology"/>
<dbReference type="Gene3D" id="1.10.3720.10">
    <property type="entry name" value="MetI-like"/>
    <property type="match status" value="1"/>
</dbReference>
<dbReference type="PANTHER" id="PTHR30193:SF45">
    <property type="entry name" value="ABC TRANSPORTER PERMEASE PROTEIN"/>
    <property type="match status" value="1"/>
</dbReference>
<feature type="transmembrane region" description="Helical" evidence="7">
    <location>
        <begin position="155"/>
        <end position="178"/>
    </location>
</feature>
<keyword evidence="4 7" id="KW-0812">Transmembrane</keyword>
<keyword evidence="6 7" id="KW-0472">Membrane</keyword>
<dbReference type="PANTHER" id="PTHR30193">
    <property type="entry name" value="ABC TRANSPORTER PERMEASE PROTEIN"/>
    <property type="match status" value="1"/>
</dbReference>
<keyword evidence="10" id="KW-1185">Reference proteome</keyword>
<accession>A0A419ABM1</accession>
<feature type="transmembrane region" description="Helical" evidence="7">
    <location>
        <begin position="73"/>
        <end position="94"/>
    </location>
</feature>
<evidence type="ECO:0000259" key="8">
    <source>
        <dbReference type="PROSITE" id="PS50928"/>
    </source>
</evidence>